<evidence type="ECO:0000313" key="1">
    <source>
        <dbReference type="Proteomes" id="UP000887580"/>
    </source>
</evidence>
<name>A0AC35FSL6_9BILA</name>
<protein>
    <submittedName>
        <fullName evidence="2">Uncharacterized protein</fullName>
    </submittedName>
</protein>
<proteinExistence type="predicted"/>
<organism evidence="1 2">
    <name type="scientific">Panagrolaimus sp. PS1159</name>
    <dbReference type="NCBI Taxonomy" id="55785"/>
    <lineage>
        <taxon>Eukaryota</taxon>
        <taxon>Metazoa</taxon>
        <taxon>Ecdysozoa</taxon>
        <taxon>Nematoda</taxon>
        <taxon>Chromadorea</taxon>
        <taxon>Rhabditida</taxon>
        <taxon>Tylenchina</taxon>
        <taxon>Panagrolaimomorpha</taxon>
        <taxon>Panagrolaimoidea</taxon>
        <taxon>Panagrolaimidae</taxon>
        <taxon>Panagrolaimus</taxon>
    </lineage>
</organism>
<accession>A0AC35FSL6</accession>
<evidence type="ECO:0000313" key="2">
    <source>
        <dbReference type="WBParaSite" id="PS1159_v2.g19916.t1"/>
    </source>
</evidence>
<sequence>MLCYILLQTILCFFTLSQSAYLVIFWRPFNSIYNAFWLYYLGTLQIVTVVFASISVIFLGIDRCLCLQFPFKYSGLKRYIPVGLTCFFFSAAIGGAIAKGAFPAVPLESKTVCKTYGCLATNMGGSFYVLLRCVLSGSNIITGGILVKLLWKKITNFRSVVRSFL</sequence>
<dbReference type="Proteomes" id="UP000887580">
    <property type="component" value="Unplaced"/>
</dbReference>
<reference evidence="2" key="1">
    <citation type="submission" date="2022-11" db="UniProtKB">
        <authorList>
            <consortium name="WormBaseParasite"/>
        </authorList>
    </citation>
    <scope>IDENTIFICATION</scope>
</reference>
<dbReference type="WBParaSite" id="PS1159_v2.g19916.t1">
    <property type="protein sequence ID" value="PS1159_v2.g19916.t1"/>
    <property type="gene ID" value="PS1159_v2.g19916"/>
</dbReference>